<evidence type="ECO:0000256" key="1">
    <source>
        <dbReference type="ARBA" id="ARBA00004175"/>
    </source>
</evidence>
<dbReference type="InterPro" id="IPR038227">
    <property type="entry name" value="PUFD_som_sf"/>
</dbReference>
<evidence type="ECO:0000259" key="8">
    <source>
        <dbReference type="Pfam" id="PF16553"/>
    </source>
</evidence>
<sequence>MKRLVVNKALGETILHRAARLGYMEVVLYCLETNYCDVNARDNAGYTPLHECCSRGNLEIANALVLFGSDVSASAVGGIRPLHDAVENDQLEIVRLLLSHGADPMIATYSGLTPIKLSKSAVMEEFLKDYMSDVTGETSYNTCINSWQFPGSAVCLDLEEVGYDIWEGLPLESENEDKDKDDFLFEVSDTPHLPTFRLQLPCNDNKVLSNCLRLNDVLRQIGLTKDEFVQFYRNIKIFSIPRHEFEGSATCRQFMAGTKLDSEDNGKATIDVLCLNSDIREVLGIELVTLR</sequence>
<dbReference type="InterPro" id="IPR047144">
    <property type="entry name" value="BCOR-like"/>
</dbReference>
<gene>
    <name evidence="10" type="primary">LOC106469073</name>
</gene>
<protein>
    <submittedName>
        <fullName evidence="10">BCL-6 corepressor-like</fullName>
    </submittedName>
</protein>
<dbReference type="InterPro" id="IPR036770">
    <property type="entry name" value="Ankyrin_rpt-contain_sf"/>
</dbReference>
<dbReference type="Pfam" id="PF12796">
    <property type="entry name" value="Ank_2"/>
    <property type="match status" value="1"/>
</dbReference>
<keyword evidence="3" id="KW-1052">Target cell membrane</keyword>
<comment type="similarity">
    <text evidence="6">Belongs to the BCOR family.</text>
</comment>
<name>A0ABM1TDP5_LIMPO</name>
<dbReference type="Gene3D" id="3.10.260.40">
    <property type="entry name" value="BCL-6 corepressor, PCGF1 binding domain"/>
    <property type="match status" value="1"/>
</dbReference>
<keyword evidence="7" id="KW-0040">ANK repeat</keyword>
<organism evidence="9 10">
    <name type="scientific">Limulus polyphemus</name>
    <name type="common">Atlantic horseshoe crab</name>
    <dbReference type="NCBI Taxonomy" id="6850"/>
    <lineage>
        <taxon>Eukaryota</taxon>
        <taxon>Metazoa</taxon>
        <taxon>Ecdysozoa</taxon>
        <taxon>Arthropoda</taxon>
        <taxon>Chelicerata</taxon>
        <taxon>Merostomata</taxon>
        <taxon>Xiphosura</taxon>
        <taxon>Limulidae</taxon>
        <taxon>Limulus</taxon>
    </lineage>
</organism>
<keyword evidence="5" id="KW-1053">Target membrane</keyword>
<reference evidence="10" key="1">
    <citation type="submission" date="2025-08" db="UniProtKB">
        <authorList>
            <consortium name="RefSeq"/>
        </authorList>
    </citation>
    <scope>IDENTIFICATION</scope>
    <source>
        <tissue evidence="10">Muscle</tissue>
    </source>
</reference>
<evidence type="ECO:0000313" key="10">
    <source>
        <dbReference type="RefSeq" id="XP_022254001.1"/>
    </source>
</evidence>
<proteinExistence type="inferred from homology"/>
<dbReference type="Pfam" id="PF00023">
    <property type="entry name" value="Ank"/>
    <property type="match status" value="1"/>
</dbReference>
<dbReference type="SUPFAM" id="SSF48403">
    <property type="entry name" value="Ankyrin repeat"/>
    <property type="match status" value="1"/>
</dbReference>
<dbReference type="InterPro" id="IPR032365">
    <property type="entry name" value="PUFD"/>
</dbReference>
<feature type="repeat" description="ANK" evidence="7">
    <location>
        <begin position="77"/>
        <end position="109"/>
    </location>
</feature>
<dbReference type="Gene3D" id="1.25.40.20">
    <property type="entry name" value="Ankyrin repeat-containing domain"/>
    <property type="match status" value="1"/>
</dbReference>
<feature type="domain" description="BCL-6 corepressor PCGF1 binding" evidence="8">
    <location>
        <begin position="180"/>
        <end position="287"/>
    </location>
</feature>
<dbReference type="PROSITE" id="PS50088">
    <property type="entry name" value="ANK_REPEAT"/>
    <property type="match status" value="3"/>
</dbReference>
<dbReference type="GeneID" id="106469073"/>
<dbReference type="PANTHER" id="PTHR24117:SF9">
    <property type="entry name" value="BCL-6 COREPRESSOR PCGF1 BINDING DOMAIN-CONTAINING PROTEIN"/>
    <property type="match status" value="1"/>
</dbReference>
<keyword evidence="4" id="KW-0638">Presynaptic neurotoxin</keyword>
<evidence type="ECO:0000256" key="7">
    <source>
        <dbReference type="PROSITE-ProRule" id="PRU00023"/>
    </source>
</evidence>
<evidence type="ECO:0000256" key="6">
    <source>
        <dbReference type="ARBA" id="ARBA00034703"/>
    </source>
</evidence>
<dbReference type="SMART" id="SM00248">
    <property type="entry name" value="ANK"/>
    <property type="match status" value="3"/>
</dbReference>
<keyword evidence="4" id="KW-0528">Neurotoxin</keyword>
<dbReference type="Proteomes" id="UP000694941">
    <property type="component" value="Unplaced"/>
</dbReference>
<dbReference type="PROSITE" id="PS50297">
    <property type="entry name" value="ANK_REP_REGION"/>
    <property type="match status" value="2"/>
</dbReference>
<keyword evidence="2" id="KW-0268">Exocytosis</keyword>
<comment type="subcellular location">
    <subcellularLocation>
        <location evidence="1">Target cell membrane</location>
    </subcellularLocation>
</comment>
<evidence type="ECO:0000256" key="2">
    <source>
        <dbReference type="ARBA" id="ARBA00022483"/>
    </source>
</evidence>
<evidence type="ECO:0000313" key="9">
    <source>
        <dbReference type="Proteomes" id="UP000694941"/>
    </source>
</evidence>
<feature type="repeat" description="ANK" evidence="7">
    <location>
        <begin position="44"/>
        <end position="76"/>
    </location>
</feature>
<keyword evidence="4" id="KW-0800">Toxin</keyword>
<accession>A0ABM1TDP5</accession>
<evidence type="ECO:0000256" key="4">
    <source>
        <dbReference type="ARBA" id="ARBA00023028"/>
    </source>
</evidence>
<dbReference type="Pfam" id="PF16553">
    <property type="entry name" value="PUFD"/>
    <property type="match status" value="1"/>
</dbReference>
<dbReference type="InterPro" id="IPR002110">
    <property type="entry name" value="Ankyrin_rpt"/>
</dbReference>
<keyword evidence="9" id="KW-1185">Reference proteome</keyword>
<feature type="repeat" description="ANK" evidence="7">
    <location>
        <begin position="10"/>
        <end position="43"/>
    </location>
</feature>
<evidence type="ECO:0000256" key="3">
    <source>
        <dbReference type="ARBA" id="ARBA00022537"/>
    </source>
</evidence>
<dbReference type="RefSeq" id="XP_022254001.1">
    <property type="nucleotide sequence ID" value="XM_022398293.1"/>
</dbReference>
<dbReference type="PRINTS" id="PR01415">
    <property type="entry name" value="ANKYRIN"/>
</dbReference>
<evidence type="ECO:0000256" key="5">
    <source>
        <dbReference type="ARBA" id="ARBA00023298"/>
    </source>
</evidence>
<keyword evidence="5" id="KW-0472">Membrane</keyword>
<dbReference type="PANTHER" id="PTHR24117">
    <property type="entry name" value="AGAP007537-PB"/>
    <property type="match status" value="1"/>
</dbReference>